<dbReference type="CDD" id="cd00090">
    <property type="entry name" value="HTH_ARSR"/>
    <property type="match status" value="1"/>
</dbReference>
<comment type="caution">
    <text evidence="5">The sequence shown here is derived from an EMBL/GenBank/DDBJ whole genome shotgun (WGS) entry which is preliminary data.</text>
</comment>
<dbReference type="SUPFAM" id="SSF55729">
    <property type="entry name" value="Acyl-CoA N-acyltransferases (Nat)"/>
    <property type="match status" value="1"/>
</dbReference>
<dbReference type="InterPro" id="IPR000182">
    <property type="entry name" value="GNAT_dom"/>
</dbReference>
<accession>A0ABP6VY33</accession>
<keyword evidence="1" id="KW-0808">Transferase</keyword>
<dbReference type="CDD" id="cd04301">
    <property type="entry name" value="NAT_SF"/>
    <property type="match status" value="1"/>
</dbReference>
<dbReference type="PROSITE" id="PS50987">
    <property type="entry name" value="HTH_ARSR_2"/>
    <property type="match status" value="1"/>
</dbReference>
<dbReference type="PANTHER" id="PTHR43072">
    <property type="entry name" value="N-ACETYLTRANSFERASE"/>
    <property type="match status" value="1"/>
</dbReference>
<evidence type="ECO:0000259" key="4">
    <source>
        <dbReference type="PROSITE" id="PS51186"/>
    </source>
</evidence>
<evidence type="ECO:0000259" key="3">
    <source>
        <dbReference type="PROSITE" id="PS50987"/>
    </source>
</evidence>
<dbReference type="PANTHER" id="PTHR43072:SF23">
    <property type="entry name" value="UPF0039 PROTEIN C11D3.02C"/>
    <property type="match status" value="1"/>
</dbReference>
<evidence type="ECO:0000313" key="5">
    <source>
        <dbReference type="EMBL" id="GAA3543065.1"/>
    </source>
</evidence>
<dbReference type="PROSITE" id="PS51186">
    <property type="entry name" value="GNAT"/>
    <property type="match status" value="1"/>
</dbReference>
<dbReference type="InterPro" id="IPR036390">
    <property type="entry name" value="WH_DNA-bd_sf"/>
</dbReference>
<name>A0ABP6VY33_9PSEU</name>
<evidence type="ECO:0008006" key="7">
    <source>
        <dbReference type="Google" id="ProtNLM"/>
    </source>
</evidence>
<dbReference type="Gene3D" id="1.10.10.10">
    <property type="entry name" value="Winged helix-like DNA-binding domain superfamily/Winged helix DNA-binding domain"/>
    <property type="match status" value="1"/>
</dbReference>
<dbReference type="Proteomes" id="UP001500689">
    <property type="component" value="Unassembled WGS sequence"/>
</dbReference>
<evidence type="ECO:0000313" key="6">
    <source>
        <dbReference type="Proteomes" id="UP001500689"/>
    </source>
</evidence>
<evidence type="ECO:0000256" key="1">
    <source>
        <dbReference type="ARBA" id="ARBA00022679"/>
    </source>
</evidence>
<proteinExistence type="predicted"/>
<dbReference type="InterPro" id="IPR001845">
    <property type="entry name" value="HTH_ArsR_DNA-bd_dom"/>
</dbReference>
<sequence>MQASIRIDTLTDMPIALPRAQVLPTTDATTYAEWFACLAEPVRVRLLHAVATTPRGLTVGALTEILGTSQSTTSHHVRRLADVGFVRLTKAGTATVVTVNEACCSGLPHAADAVMGLLGPRPCCPEDVPGDVTVRALEAGDWAAVRRIYAEGLATGTATFETTVPTRASLDAKWLPGHRWIAEADGQVVGWTAAGPVSTRDCYAGVAETSVYVAESHRGRGVGKALLRRQVTAADEADIWTLQTSVFTDNRASLALHHSAGYRTVGIRERIAQRDGTWHDTVLLERRSPVS</sequence>
<keyword evidence="2" id="KW-0012">Acyltransferase</keyword>
<dbReference type="SUPFAM" id="SSF46785">
    <property type="entry name" value="Winged helix' DNA-binding domain"/>
    <property type="match status" value="1"/>
</dbReference>
<gene>
    <name evidence="5" type="ORF">GCM10022222_28440</name>
</gene>
<dbReference type="EMBL" id="BAAAZN010000005">
    <property type="protein sequence ID" value="GAA3543065.1"/>
    <property type="molecule type" value="Genomic_DNA"/>
</dbReference>
<protein>
    <recommendedName>
        <fullName evidence="7">L-amino acid N-acyltransferase YncA</fullName>
    </recommendedName>
</protein>
<dbReference type="InterPro" id="IPR016181">
    <property type="entry name" value="Acyl_CoA_acyltransferase"/>
</dbReference>
<dbReference type="Gene3D" id="3.40.630.30">
    <property type="match status" value="1"/>
</dbReference>
<feature type="domain" description="HTH arsR-type" evidence="3">
    <location>
        <begin position="23"/>
        <end position="125"/>
    </location>
</feature>
<organism evidence="5 6">
    <name type="scientific">Amycolatopsis ultiminotia</name>
    <dbReference type="NCBI Taxonomy" id="543629"/>
    <lineage>
        <taxon>Bacteria</taxon>
        <taxon>Bacillati</taxon>
        <taxon>Actinomycetota</taxon>
        <taxon>Actinomycetes</taxon>
        <taxon>Pseudonocardiales</taxon>
        <taxon>Pseudonocardiaceae</taxon>
        <taxon>Amycolatopsis</taxon>
    </lineage>
</organism>
<feature type="domain" description="N-acetyltransferase" evidence="4">
    <location>
        <begin position="132"/>
        <end position="289"/>
    </location>
</feature>
<dbReference type="InterPro" id="IPR011991">
    <property type="entry name" value="ArsR-like_HTH"/>
</dbReference>
<dbReference type="Pfam" id="PF12840">
    <property type="entry name" value="HTH_20"/>
    <property type="match status" value="1"/>
</dbReference>
<evidence type="ECO:0000256" key="2">
    <source>
        <dbReference type="ARBA" id="ARBA00023315"/>
    </source>
</evidence>
<keyword evidence="6" id="KW-1185">Reference proteome</keyword>
<dbReference type="InterPro" id="IPR036388">
    <property type="entry name" value="WH-like_DNA-bd_sf"/>
</dbReference>
<dbReference type="SMART" id="SM00418">
    <property type="entry name" value="HTH_ARSR"/>
    <property type="match status" value="1"/>
</dbReference>
<reference evidence="6" key="1">
    <citation type="journal article" date="2019" name="Int. J. Syst. Evol. Microbiol.">
        <title>The Global Catalogue of Microorganisms (GCM) 10K type strain sequencing project: providing services to taxonomists for standard genome sequencing and annotation.</title>
        <authorList>
            <consortium name="The Broad Institute Genomics Platform"/>
            <consortium name="The Broad Institute Genome Sequencing Center for Infectious Disease"/>
            <person name="Wu L."/>
            <person name="Ma J."/>
        </authorList>
    </citation>
    <scope>NUCLEOTIDE SEQUENCE [LARGE SCALE GENOMIC DNA]</scope>
    <source>
        <strain evidence="6">JCM 16898</strain>
    </source>
</reference>
<dbReference type="Pfam" id="PF00583">
    <property type="entry name" value="Acetyltransf_1"/>
    <property type="match status" value="1"/>
</dbReference>
<dbReference type="PRINTS" id="PR00778">
    <property type="entry name" value="HTHARSR"/>
</dbReference>